<evidence type="ECO:0000313" key="1">
    <source>
        <dbReference type="EMBL" id="ATA87049.1"/>
    </source>
</evidence>
<organism evidence="1 2">
    <name type="scientific">Capnocytophaga gingivalis</name>
    <dbReference type="NCBI Taxonomy" id="1017"/>
    <lineage>
        <taxon>Bacteria</taxon>
        <taxon>Pseudomonadati</taxon>
        <taxon>Bacteroidota</taxon>
        <taxon>Flavobacteriia</taxon>
        <taxon>Flavobacteriales</taxon>
        <taxon>Flavobacteriaceae</taxon>
        <taxon>Capnocytophaga</taxon>
    </lineage>
</organism>
<gene>
    <name evidence="1" type="ORF">CGC50_07695</name>
</gene>
<reference evidence="2" key="1">
    <citation type="submission" date="2017-06" db="EMBL/GenBank/DDBJ databases">
        <title>Capnocytophaga spp. assemblies.</title>
        <authorList>
            <person name="Gulvik C.A."/>
        </authorList>
    </citation>
    <scope>NUCLEOTIDE SEQUENCE [LARGE SCALE GENOMIC DNA]</scope>
    <source>
        <strain evidence="2">H1496</strain>
    </source>
</reference>
<accession>A0A250FPF4</accession>
<dbReference type="OrthoDB" id="9909953at2"/>
<proteinExistence type="predicted"/>
<dbReference type="KEGG" id="cgh:CGC50_07695"/>
<dbReference type="RefSeq" id="WP_095910348.1">
    <property type="nucleotide sequence ID" value="NZ_CP022386.1"/>
</dbReference>
<protein>
    <submittedName>
        <fullName evidence="1">Uncharacterized protein</fullName>
    </submittedName>
</protein>
<sequence length="245" mass="28381">MKRIELIIVVISLLYITIGNAQTNKKIAVKEQILGVLGKNYTIEKYKSHTRNKQYLTLQVFVDSIHEKKLYIASINGDSFWIKKKESVTFLVNHRQTYEVGASAFVTGILKIPNIIPRKRDSLVIKAYLKSPPKVTPRPKYGKIAVLGEEYTMDTYKSQDKKTYLTFQVFEFGRQTEDFFVSINEEDTDHVEGKNAATYMIRAKRNYDVELSNYLMETIRIPYIFPQEGDSLVIKGYLKVPIKVY</sequence>
<dbReference type="Proteomes" id="UP000217250">
    <property type="component" value="Chromosome"/>
</dbReference>
<dbReference type="AlphaFoldDB" id="A0A250FPF4"/>
<name>A0A250FPF4_9FLAO</name>
<dbReference type="GeneID" id="84808435"/>
<dbReference type="EMBL" id="CP022386">
    <property type="protein sequence ID" value="ATA87049.1"/>
    <property type="molecule type" value="Genomic_DNA"/>
</dbReference>
<evidence type="ECO:0000313" key="2">
    <source>
        <dbReference type="Proteomes" id="UP000217250"/>
    </source>
</evidence>